<dbReference type="RefSeq" id="WP_054257110.1">
    <property type="nucleotide sequence ID" value="NZ_CYIG01000031.1"/>
</dbReference>
<dbReference type="GO" id="GO:1990281">
    <property type="term" value="C:efflux pump complex"/>
    <property type="evidence" value="ECO:0007669"/>
    <property type="project" value="TreeGrafter"/>
</dbReference>
<evidence type="ECO:0000256" key="5">
    <source>
        <dbReference type="ARBA" id="ARBA00022692"/>
    </source>
</evidence>
<dbReference type="AlphaFoldDB" id="A0A1I7IG10"/>
<evidence type="ECO:0000256" key="4">
    <source>
        <dbReference type="ARBA" id="ARBA00022452"/>
    </source>
</evidence>
<keyword evidence="5" id="KW-0812">Transmembrane</keyword>
<evidence type="ECO:0000313" key="10">
    <source>
        <dbReference type="Proteomes" id="UP000183656"/>
    </source>
</evidence>
<comment type="subcellular location">
    <subcellularLocation>
        <location evidence="1">Cell outer membrane</location>
    </subcellularLocation>
</comment>
<sequence>MVFPLQPASTLNVHATWGLAALLALGAGLARAGGAVPAAAAASAAPSLSFAQAQQLLLSNSDQLAAAARAVESARLRRAGVQGLGGPSVAVTGMAYRYAASADIDLDPARQALGGIVSMLPPPLGGAISQLPQLPPNYTLERQDARAAGSVSLLWPLYIGGLGDAVRSGFAAQADEAQADASADAQGLQSLLVQRYFGAQLAERAARLREAALATVHEHDAAAERMLATGVISRLERLQAQAALADAAQQARKARDEAQLAATALARTLKVVAPLRPSSPLFVASQPLPALQGFIDAALAQHPGLSKVQAKRREAAALHDAQEALRKPQVLGFGLSDIRTGGGKPNWVAGVAVRWTLWDSMDRDQLAASGQRKIEQAELTEQQARSDIALLVEKNWLAVEHARTQYLAQQAQEDLARELLRLREAGQREGTGTLLEWMDARVNLAKVQTERAQTAHQYIQALAALLQSTGQSDAFGRYMAEADIQIPSDAP</sequence>
<dbReference type="SUPFAM" id="SSF56954">
    <property type="entry name" value="Outer membrane efflux proteins (OEP)"/>
    <property type="match status" value="1"/>
</dbReference>
<evidence type="ECO:0000256" key="8">
    <source>
        <dbReference type="SAM" id="Coils"/>
    </source>
</evidence>
<dbReference type="STRING" id="343013.SAMN04489707_101649"/>
<dbReference type="GO" id="GO:0015562">
    <property type="term" value="F:efflux transmembrane transporter activity"/>
    <property type="evidence" value="ECO:0007669"/>
    <property type="project" value="InterPro"/>
</dbReference>
<keyword evidence="3" id="KW-0813">Transport</keyword>
<keyword evidence="10" id="KW-1185">Reference proteome</keyword>
<dbReference type="InterPro" id="IPR003423">
    <property type="entry name" value="OMP_efflux"/>
</dbReference>
<evidence type="ECO:0000313" key="9">
    <source>
        <dbReference type="EMBL" id="SFU71848.1"/>
    </source>
</evidence>
<dbReference type="InterPro" id="IPR051906">
    <property type="entry name" value="TolC-like"/>
</dbReference>
<feature type="coiled-coil region" evidence="8">
    <location>
        <begin position="374"/>
        <end position="428"/>
    </location>
</feature>
<keyword evidence="6" id="KW-0472">Membrane</keyword>
<accession>A0A1I7IG10</accession>
<evidence type="ECO:0000256" key="3">
    <source>
        <dbReference type="ARBA" id="ARBA00022448"/>
    </source>
</evidence>
<evidence type="ECO:0000256" key="6">
    <source>
        <dbReference type="ARBA" id="ARBA00023136"/>
    </source>
</evidence>
<evidence type="ECO:0000256" key="1">
    <source>
        <dbReference type="ARBA" id="ARBA00004442"/>
    </source>
</evidence>
<dbReference type="PANTHER" id="PTHR30026:SF5">
    <property type="entry name" value="ABC-TYPE EFFLUX SYSTEM SECRETIN COMPONENT"/>
    <property type="match status" value="1"/>
</dbReference>
<keyword evidence="8" id="KW-0175">Coiled coil</keyword>
<evidence type="ECO:0000256" key="7">
    <source>
        <dbReference type="ARBA" id="ARBA00023237"/>
    </source>
</evidence>
<keyword evidence="7" id="KW-0998">Cell outer membrane</keyword>
<dbReference type="Gene3D" id="1.20.1600.10">
    <property type="entry name" value="Outer membrane efflux proteins (OEP)"/>
    <property type="match status" value="1"/>
</dbReference>
<name>A0A1I7IG10_9BURK</name>
<comment type="similarity">
    <text evidence="2">Belongs to the outer membrane factor (OMF) (TC 1.B.17) family.</text>
</comment>
<organism evidence="9 10">
    <name type="scientific">Paenacidovorax caeni</name>
    <dbReference type="NCBI Taxonomy" id="343013"/>
    <lineage>
        <taxon>Bacteria</taxon>
        <taxon>Pseudomonadati</taxon>
        <taxon>Pseudomonadota</taxon>
        <taxon>Betaproteobacteria</taxon>
        <taxon>Burkholderiales</taxon>
        <taxon>Comamonadaceae</taxon>
        <taxon>Paenacidovorax</taxon>
    </lineage>
</organism>
<dbReference type="PANTHER" id="PTHR30026">
    <property type="entry name" value="OUTER MEMBRANE PROTEIN TOLC"/>
    <property type="match status" value="1"/>
</dbReference>
<keyword evidence="4" id="KW-1134">Transmembrane beta strand</keyword>
<protein>
    <submittedName>
        <fullName evidence="9">Outer membrane protein TolC</fullName>
    </submittedName>
</protein>
<gene>
    <name evidence="9" type="ORF">SAMN04489707_101649</name>
</gene>
<dbReference type="OrthoDB" id="187483at2"/>
<dbReference type="GO" id="GO:0015288">
    <property type="term" value="F:porin activity"/>
    <property type="evidence" value="ECO:0007669"/>
    <property type="project" value="TreeGrafter"/>
</dbReference>
<dbReference type="GO" id="GO:0009279">
    <property type="term" value="C:cell outer membrane"/>
    <property type="evidence" value="ECO:0007669"/>
    <property type="project" value="UniProtKB-SubCell"/>
</dbReference>
<evidence type="ECO:0000256" key="2">
    <source>
        <dbReference type="ARBA" id="ARBA00007613"/>
    </source>
</evidence>
<proteinExistence type="inferred from homology"/>
<reference evidence="9 10" key="1">
    <citation type="submission" date="2016-10" db="EMBL/GenBank/DDBJ databases">
        <authorList>
            <person name="de Groot N.N."/>
        </authorList>
    </citation>
    <scope>NUCLEOTIDE SEQUENCE [LARGE SCALE GENOMIC DNA]</scope>
    <source>
        <strain evidence="9 10">R-24608</strain>
    </source>
</reference>
<dbReference type="Proteomes" id="UP000183656">
    <property type="component" value="Unassembled WGS sequence"/>
</dbReference>
<dbReference type="EMBL" id="FPBX01000016">
    <property type="protein sequence ID" value="SFU71848.1"/>
    <property type="molecule type" value="Genomic_DNA"/>
</dbReference>
<dbReference type="Pfam" id="PF02321">
    <property type="entry name" value="OEP"/>
    <property type="match status" value="2"/>
</dbReference>